<name>A0AAW1R6X8_9CHLO</name>
<dbReference type="EMBL" id="JALJOR010000001">
    <property type="protein sequence ID" value="KAK9829522.1"/>
    <property type="molecule type" value="Genomic_DNA"/>
</dbReference>
<evidence type="ECO:0000313" key="3">
    <source>
        <dbReference type="Proteomes" id="UP001489004"/>
    </source>
</evidence>
<gene>
    <name evidence="2" type="ORF">WJX72_006312</name>
</gene>
<organism evidence="2 3">
    <name type="scientific">[Myrmecia] bisecta</name>
    <dbReference type="NCBI Taxonomy" id="41462"/>
    <lineage>
        <taxon>Eukaryota</taxon>
        <taxon>Viridiplantae</taxon>
        <taxon>Chlorophyta</taxon>
        <taxon>core chlorophytes</taxon>
        <taxon>Trebouxiophyceae</taxon>
        <taxon>Trebouxiales</taxon>
        <taxon>Trebouxiaceae</taxon>
        <taxon>Myrmecia</taxon>
    </lineage>
</organism>
<dbReference type="Proteomes" id="UP001489004">
    <property type="component" value="Unassembled WGS sequence"/>
</dbReference>
<evidence type="ECO:0000256" key="1">
    <source>
        <dbReference type="SAM" id="MobiDB-lite"/>
    </source>
</evidence>
<feature type="region of interest" description="Disordered" evidence="1">
    <location>
        <begin position="1"/>
        <end position="26"/>
    </location>
</feature>
<keyword evidence="3" id="KW-1185">Reference proteome</keyword>
<dbReference type="InterPro" id="IPR029021">
    <property type="entry name" value="Prot-tyrosine_phosphatase-like"/>
</dbReference>
<dbReference type="Gene3D" id="3.90.190.10">
    <property type="entry name" value="Protein tyrosine phosphatase superfamily"/>
    <property type="match status" value="1"/>
</dbReference>
<accession>A0AAW1R6X8</accession>
<evidence type="ECO:0000313" key="2">
    <source>
        <dbReference type="EMBL" id="KAK9829522.1"/>
    </source>
</evidence>
<sequence>MWRWLGSEATADSPGPRLHRSPSSSDVLRVEQPQQPLFRLAGPLWSFVHEEDAATWAASCHVGTLSPTYKQLLASVSKQLPEVEGTALVINLGPAIADASAYALLGNNVIETTHPPKVPHFDAPPGLACIPLAVMFLVCSNAASWLCLSDKHIVVLHARCCSDSRSAAALVRFLAACYLTFCQEFSSVEEALLVLPSCSDSTQAWSRCWPPDNSLKTQWAGSGGSTQVHWAIAAAICRVLGPQMKALLESPSWSSMSVAAKSGLASLLHREGWCRSRLGFQ</sequence>
<comment type="caution">
    <text evidence="2">The sequence shown here is derived from an EMBL/GenBank/DDBJ whole genome shotgun (WGS) entry which is preliminary data.</text>
</comment>
<proteinExistence type="predicted"/>
<dbReference type="AlphaFoldDB" id="A0AAW1R6X8"/>
<protein>
    <submittedName>
        <fullName evidence="2">Uncharacterized protein</fullName>
    </submittedName>
</protein>
<reference evidence="2 3" key="1">
    <citation type="journal article" date="2024" name="Nat. Commun.">
        <title>Phylogenomics reveals the evolutionary origins of lichenization in chlorophyte algae.</title>
        <authorList>
            <person name="Puginier C."/>
            <person name="Libourel C."/>
            <person name="Otte J."/>
            <person name="Skaloud P."/>
            <person name="Haon M."/>
            <person name="Grisel S."/>
            <person name="Petersen M."/>
            <person name="Berrin J.G."/>
            <person name="Delaux P.M."/>
            <person name="Dal Grande F."/>
            <person name="Keller J."/>
        </authorList>
    </citation>
    <scope>NUCLEOTIDE SEQUENCE [LARGE SCALE GENOMIC DNA]</scope>
    <source>
        <strain evidence="2 3">SAG 2043</strain>
    </source>
</reference>